<dbReference type="CDD" id="cd00085">
    <property type="entry name" value="HNHc"/>
    <property type="match status" value="1"/>
</dbReference>
<feature type="domain" description="HNH nuclease" evidence="4">
    <location>
        <begin position="502"/>
        <end position="555"/>
    </location>
</feature>
<dbReference type="RefSeq" id="WP_134642108.1">
    <property type="nucleotide sequence ID" value="NZ_SOHM01000035.1"/>
</dbReference>
<dbReference type="AlphaFoldDB" id="A0A4R9BIU7"/>
<accession>A0A4R9BIU7</accession>
<dbReference type="InterPro" id="IPR003615">
    <property type="entry name" value="HNH_nuc"/>
</dbReference>
<comment type="similarity">
    <text evidence="1">Belongs to the Rv1128c/1148c/1588c/1702c/1945/3466 family.</text>
</comment>
<proteinExistence type="inferred from homology"/>
<feature type="coiled-coil region" evidence="2">
    <location>
        <begin position="143"/>
        <end position="175"/>
    </location>
</feature>
<evidence type="ECO:0000259" key="4">
    <source>
        <dbReference type="SMART" id="SM00507"/>
    </source>
</evidence>
<evidence type="ECO:0000256" key="1">
    <source>
        <dbReference type="ARBA" id="ARBA00023450"/>
    </source>
</evidence>
<keyword evidence="5" id="KW-0378">Hydrolase</keyword>
<dbReference type="SMART" id="SM00507">
    <property type="entry name" value="HNHc"/>
    <property type="match status" value="1"/>
</dbReference>
<reference evidence="5 6" key="1">
    <citation type="submission" date="2019-03" db="EMBL/GenBank/DDBJ databases">
        <title>Genomics of glacier-inhabiting Cryobacterium strains.</title>
        <authorList>
            <person name="Liu Q."/>
            <person name="Xin Y.-H."/>
        </authorList>
    </citation>
    <scope>NUCLEOTIDE SEQUENCE [LARGE SCALE GENOMIC DNA]</scope>
    <source>
        <strain evidence="5 6">Sr59</strain>
    </source>
</reference>
<keyword evidence="2" id="KW-0175">Coiled coil</keyword>
<dbReference type="GO" id="GO:0003676">
    <property type="term" value="F:nucleic acid binding"/>
    <property type="evidence" value="ECO:0007669"/>
    <property type="project" value="InterPro"/>
</dbReference>
<evidence type="ECO:0000313" key="5">
    <source>
        <dbReference type="EMBL" id="TFD85549.1"/>
    </source>
</evidence>
<feature type="region of interest" description="Disordered" evidence="3">
    <location>
        <begin position="381"/>
        <end position="421"/>
    </location>
</feature>
<name>A0A4R9BIU7_9MICO</name>
<dbReference type="GO" id="GO:0004519">
    <property type="term" value="F:endonuclease activity"/>
    <property type="evidence" value="ECO:0007669"/>
    <property type="project" value="UniProtKB-KW"/>
</dbReference>
<evidence type="ECO:0000256" key="3">
    <source>
        <dbReference type="SAM" id="MobiDB-lite"/>
    </source>
</evidence>
<keyword evidence="6" id="KW-1185">Reference proteome</keyword>
<protein>
    <submittedName>
        <fullName evidence="5">HNH endonuclease</fullName>
    </submittedName>
</protein>
<keyword evidence="5" id="KW-0255">Endonuclease</keyword>
<comment type="caution">
    <text evidence="5">The sequence shown here is derived from an EMBL/GenBank/DDBJ whole genome shotgun (WGS) entry which is preliminary data.</text>
</comment>
<dbReference type="InterPro" id="IPR003870">
    <property type="entry name" value="DUF222"/>
</dbReference>
<feature type="compositionally biased region" description="Polar residues" evidence="3">
    <location>
        <begin position="406"/>
        <end position="417"/>
    </location>
</feature>
<dbReference type="Pfam" id="PF01844">
    <property type="entry name" value="HNH"/>
    <property type="match status" value="1"/>
</dbReference>
<sequence length="597" mass="64252">MAIESSFADMFTVGNPPDGAVRADAGAAEGLAERSAAGVAGRAADGGDGLVAAATSVARLGCTSADYDALSDAEVLAGQQTLARAQRELDTRKAWMAKTLAQRSRWELGQAGLAKKQGFLSPEALIQELTGASKVESRKLVGVGQMLAEVEAADLQAAQAEAEAARRLVDEALTGPLDPAVDTLQPSDPLLPVPWHAPISRAVNAGTLSIDAAHALRTGLGDVDTVVTGPALADALHQLLADAGPMNVDQLLKRARQTRDSLDEAGIRVREQKAWDDRYLRIWTLNTGQVRIDGLFPPEQGEFIKATFDSLTNPRRGGVRFVDTERAAWAKRVKDDPRTTTQITCDGFIDLLTAGTTVNPNEMLGGRRPAVQILTTTAGALNKPTQATQPGEPDWPQGLDNKGHPANTTDITGTAGTASGPPERDPCPMAGPLQPGFLSEADDILICLPGQPGHGYIEGNSAPLSPETIERLICDSGTIQITFDQLNRPLDVGHEQRLFTRAQRRALAARDGGCRWPGCDRPPAFTEAHHIKHWQRDNGRTDIDQGILLCRAHHLLLHNQRWQIFENTGRYWLRPPATIDPGQRLIEMPSHTLPRLD</sequence>
<dbReference type="OrthoDB" id="5177627at2"/>
<gene>
    <name evidence="5" type="ORF">E3T61_17320</name>
</gene>
<dbReference type="EMBL" id="SOHM01000035">
    <property type="protein sequence ID" value="TFD85549.1"/>
    <property type="molecule type" value="Genomic_DNA"/>
</dbReference>
<evidence type="ECO:0000313" key="6">
    <source>
        <dbReference type="Proteomes" id="UP000298468"/>
    </source>
</evidence>
<keyword evidence="5" id="KW-0540">Nuclease</keyword>
<dbReference type="Proteomes" id="UP000298468">
    <property type="component" value="Unassembled WGS sequence"/>
</dbReference>
<evidence type="ECO:0000256" key="2">
    <source>
        <dbReference type="SAM" id="Coils"/>
    </source>
</evidence>
<dbReference type="InterPro" id="IPR002711">
    <property type="entry name" value="HNH"/>
</dbReference>
<organism evidence="5 6">
    <name type="scientific">Cryobacterium lactosi</name>
    <dbReference type="NCBI Taxonomy" id="1259202"/>
    <lineage>
        <taxon>Bacteria</taxon>
        <taxon>Bacillati</taxon>
        <taxon>Actinomycetota</taxon>
        <taxon>Actinomycetes</taxon>
        <taxon>Micrococcales</taxon>
        <taxon>Microbacteriaceae</taxon>
        <taxon>Cryobacterium</taxon>
    </lineage>
</organism>
<dbReference type="Pfam" id="PF02720">
    <property type="entry name" value="DUF222"/>
    <property type="match status" value="1"/>
</dbReference>
<dbReference type="GO" id="GO:0008270">
    <property type="term" value="F:zinc ion binding"/>
    <property type="evidence" value="ECO:0007669"/>
    <property type="project" value="InterPro"/>
</dbReference>